<dbReference type="Gene3D" id="1.10.10.10">
    <property type="entry name" value="Winged helix-like DNA-binding domain superfamily/Winged helix DNA-binding domain"/>
    <property type="match status" value="1"/>
</dbReference>
<accession>A0A7C4QRK1</accession>
<dbReference type="SUPFAM" id="SSF46785">
    <property type="entry name" value="Winged helix' DNA-binding domain"/>
    <property type="match status" value="1"/>
</dbReference>
<protein>
    <submittedName>
        <fullName evidence="6">LysR family transcriptional regulator</fullName>
    </submittedName>
</protein>
<dbReference type="GO" id="GO:0003700">
    <property type="term" value="F:DNA-binding transcription factor activity"/>
    <property type="evidence" value="ECO:0007669"/>
    <property type="project" value="InterPro"/>
</dbReference>
<dbReference type="InterPro" id="IPR000847">
    <property type="entry name" value="LysR_HTH_N"/>
</dbReference>
<dbReference type="Pfam" id="PF03466">
    <property type="entry name" value="LysR_substrate"/>
    <property type="match status" value="1"/>
</dbReference>
<keyword evidence="2" id="KW-0805">Transcription regulation</keyword>
<evidence type="ECO:0000256" key="1">
    <source>
        <dbReference type="ARBA" id="ARBA00009437"/>
    </source>
</evidence>
<dbReference type="Gene3D" id="3.40.190.290">
    <property type="match status" value="1"/>
</dbReference>
<evidence type="ECO:0000313" key="6">
    <source>
        <dbReference type="EMBL" id="HGT41044.1"/>
    </source>
</evidence>
<dbReference type="PANTHER" id="PTHR30126:SF98">
    <property type="entry name" value="HTH-TYPE TRANSCRIPTIONAL ACTIVATOR BAUR"/>
    <property type="match status" value="1"/>
</dbReference>
<keyword evidence="3" id="KW-0238">DNA-binding</keyword>
<dbReference type="InterPro" id="IPR005119">
    <property type="entry name" value="LysR_subst-bd"/>
</dbReference>
<dbReference type="FunFam" id="1.10.10.10:FF:000001">
    <property type="entry name" value="LysR family transcriptional regulator"/>
    <property type="match status" value="1"/>
</dbReference>
<evidence type="ECO:0000256" key="4">
    <source>
        <dbReference type="ARBA" id="ARBA00023163"/>
    </source>
</evidence>
<comment type="similarity">
    <text evidence="1">Belongs to the LysR transcriptional regulatory family.</text>
</comment>
<dbReference type="PRINTS" id="PR00039">
    <property type="entry name" value="HTHLYSR"/>
</dbReference>
<reference evidence="6" key="1">
    <citation type="journal article" date="2020" name="mSystems">
        <title>Genome- and Community-Level Interaction Insights into Carbon Utilization and Element Cycling Functions of Hydrothermarchaeota in Hydrothermal Sediment.</title>
        <authorList>
            <person name="Zhou Z."/>
            <person name="Liu Y."/>
            <person name="Xu W."/>
            <person name="Pan J."/>
            <person name="Luo Z.H."/>
            <person name="Li M."/>
        </authorList>
    </citation>
    <scope>NUCLEOTIDE SEQUENCE [LARGE SCALE GENOMIC DNA]</scope>
    <source>
        <strain evidence="6">SpSt-508</strain>
    </source>
</reference>
<dbReference type="EMBL" id="DSVQ01000019">
    <property type="protein sequence ID" value="HGT41044.1"/>
    <property type="molecule type" value="Genomic_DNA"/>
</dbReference>
<dbReference type="GO" id="GO:0000976">
    <property type="term" value="F:transcription cis-regulatory region binding"/>
    <property type="evidence" value="ECO:0007669"/>
    <property type="project" value="TreeGrafter"/>
</dbReference>
<dbReference type="InterPro" id="IPR036388">
    <property type="entry name" value="WH-like_DNA-bd_sf"/>
</dbReference>
<evidence type="ECO:0000256" key="3">
    <source>
        <dbReference type="ARBA" id="ARBA00023125"/>
    </source>
</evidence>
<dbReference type="PROSITE" id="PS50931">
    <property type="entry name" value="HTH_LYSR"/>
    <property type="match status" value="1"/>
</dbReference>
<comment type="caution">
    <text evidence="6">The sequence shown here is derived from an EMBL/GenBank/DDBJ whole genome shotgun (WGS) entry which is preliminary data.</text>
</comment>
<dbReference type="InterPro" id="IPR036390">
    <property type="entry name" value="WH_DNA-bd_sf"/>
</dbReference>
<organism evidence="6">
    <name type="scientific">Schlesneria paludicola</name>
    <dbReference type="NCBI Taxonomy" id="360056"/>
    <lineage>
        <taxon>Bacteria</taxon>
        <taxon>Pseudomonadati</taxon>
        <taxon>Planctomycetota</taxon>
        <taxon>Planctomycetia</taxon>
        <taxon>Planctomycetales</taxon>
        <taxon>Planctomycetaceae</taxon>
        <taxon>Schlesneria</taxon>
    </lineage>
</organism>
<evidence type="ECO:0000259" key="5">
    <source>
        <dbReference type="PROSITE" id="PS50931"/>
    </source>
</evidence>
<proteinExistence type="inferred from homology"/>
<evidence type="ECO:0000256" key="2">
    <source>
        <dbReference type="ARBA" id="ARBA00023015"/>
    </source>
</evidence>
<dbReference type="Pfam" id="PF00126">
    <property type="entry name" value="HTH_1"/>
    <property type="match status" value="1"/>
</dbReference>
<dbReference type="AlphaFoldDB" id="A0A7C4QRK1"/>
<name>A0A7C4QRK1_9PLAN</name>
<feature type="domain" description="HTH lysR-type" evidence="5">
    <location>
        <begin position="4"/>
        <end position="61"/>
    </location>
</feature>
<sequence>MDDLNFRHLLYFWTVTQERSVTRASRKLKVAQPTISAQLKKLETSLGTQLFRRSGRALELTETGRKVQRYAEQIFTLGRELLADIHGSAAAAPAGCRLGVVRDLPSAGIEPWLSAALSASASATATIVSGTAAELFADLAGQRLDVVLAGEADQPLGSLRTHRRLLGEASVVLVGREELAVRYRRGFPGSLQKAPLILPMPDQPLRRSVDRWLSEHRLHPPLAVESNDEVWRLRLCLAGQGLTLSTGPQPSPGLDMVGRLSNVIVRCYAHTLDRQPGHPVVRALLQAGLPPSS</sequence>
<dbReference type="SUPFAM" id="SSF53850">
    <property type="entry name" value="Periplasmic binding protein-like II"/>
    <property type="match status" value="1"/>
</dbReference>
<dbReference type="PANTHER" id="PTHR30126">
    <property type="entry name" value="HTH-TYPE TRANSCRIPTIONAL REGULATOR"/>
    <property type="match status" value="1"/>
</dbReference>
<gene>
    <name evidence="6" type="ORF">ENS64_17500</name>
</gene>
<keyword evidence="4" id="KW-0804">Transcription</keyword>